<evidence type="ECO:0000313" key="2">
    <source>
        <dbReference type="EMBL" id="GGC25986.1"/>
    </source>
</evidence>
<dbReference type="EMBL" id="BMFD01000001">
    <property type="protein sequence ID" value="GGC25986.1"/>
    <property type="molecule type" value="Genomic_DNA"/>
</dbReference>
<feature type="region of interest" description="Disordered" evidence="1">
    <location>
        <begin position="1"/>
        <end position="44"/>
    </location>
</feature>
<feature type="compositionally biased region" description="Basic and acidic residues" evidence="1">
    <location>
        <begin position="1"/>
        <end position="11"/>
    </location>
</feature>
<gene>
    <name evidence="2" type="ORF">GCM10010993_01340</name>
</gene>
<dbReference type="Proteomes" id="UP000635885">
    <property type="component" value="Unassembled WGS sequence"/>
</dbReference>
<organism evidence="2 3">
    <name type="scientific">Belliella aquatica</name>
    <dbReference type="NCBI Taxonomy" id="1323734"/>
    <lineage>
        <taxon>Bacteria</taxon>
        <taxon>Pseudomonadati</taxon>
        <taxon>Bacteroidota</taxon>
        <taxon>Cytophagia</taxon>
        <taxon>Cytophagales</taxon>
        <taxon>Cyclobacteriaceae</taxon>
        <taxon>Belliella</taxon>
    </lineage>
</organism>
<accession>A0ABQ1LKM6</accession>
<reference evidence="3" key="1">
    <citation type="journal article" date="2019" name="Int. J. Syst. Evol. Microbiol.">
        <title>The Global Catalogue of Microorganisms (GCM) 10K type strain sequencing project: providing services to taxonomists for standard genome sequencing and annotation.</title>
        <authorList>
            <consortium name="The Broad Institute Genomics Platform"/>
            <consortium name="The Broad Institute Genome Sequencing Center for Infectious Disease"/>
            <person name="Wu L."/>
            <person name="Ma J."/>
        </authorList>
    </citation>
    <scope>NUCLEOTIDE SEQUENCE [LARGE SCALE GENOMIC DNA]</scope>
    <source>
        <strain evidence="3">CGMCC 1.12479</strain>
    </source>
</reference>
<sequence>MNNAKPKERAEYTYFSEFKPKNKHNKSDTTVQKPKKNAELGNNE</sequence>
<comment type="caution">
    <text evidence="2">The sequence shown here is derived from an EMBL/GenBank/DDBJ whole genome shotgun (WGS) entry which is preliminary data.</text>
</comment>
<name>A0ABQ1LKM6_9BACT</name>
<evidence type="ECO:0000313" key="3">
    <source>
        <dbReference type="Proteomes" id="UP000635885"/>
    </source>
</evidence>
<protein>
    <submittedName>
        <fullName evidence="2">Uncharacterized protein</fullName>
    </submittedName>
</protein>
<keyword evidence="3" id="KW-1185">Reference proteome</keyword>
<proteinExistence type="predicted"/>
<evidence type="ECO:0000256" key="1">
    <source>
        <dbReference type="SAM" id="MobiDB-lite"/>
    </source>
</evidence>